<dbReference type="PROSITE" id="PS00634">
    <property type="entry name" value="RIBOSOMAL_L30"/>
    <property type="match status" value="1"/>
</dbReference>
<evidence type="ECO:0000256" key="4">
    <source>
        <dbReference type="ARBA" id="ARBA00023274"/>
    </source>
</evidence>
<dbReference type="PATRIC" id="fig|1813736.3.peg.5119"/>
<dbReference type="EMBL" id="CP015136">
    <property type="protein sequence ID" value="AMY11610.1"/>
    <property type="molecule type" value="Genomic_DNA"/>
</dbReference>
<evidence type="ECO:0000256" key="5">
    <source>
        <dbReference type="HAMAP-Rule" id="MF_01371"/>
    </source>
</evidence>
<dbReference type="GO" id="GO:0006412">
    <property type="term" value="P:translation"/>
    <property type="evidence" value="ECO:0007669"/>
    <property type="project" value="UniProtKB-UniRule"/>
</dbReference>
<gene>
    <name evidence="5 8" type="primary">rpmD</name>
    <name evidence="8" type="ORF">LuPra_04861</name>
</gene>
<evidence type="ECO:0000259" key="7">
    <source>
        <dbReference type="Pfam" id="PF00327"/>
    </source>
</evidence>
<dbReference type="Proteomes" id="UP000076079">
    <property type="component" value="Chromosome"/>
</dbReference>
<keyword evidence="9" id="KW-1185">Reference proteome</keyword>
<proteinExistence type="inferred from homology"/>
<dbReference type="Gene3D" id="3.30.1390.20">
    <property type="entry name" value="Ribosomal protein L30, ferredoxin-like fold domain"/>
    <property type="match status" value="1"/>
</dbReference>
<dbReference type="AlphaFoldDB" id="A0A143PU38"/>
<dbReference type="InterPro" id="IPR018038">
    <property type="entry name" value="Ribosomal_uL30_CS"/>
</dbReference>
<dbReference type="NCBIfam" id="TIGR01308">
    <property type="entry name" value="rpmD_bact"/>
    <property type="match status" value="1"/>
</dbReference>
<dbReference type="RefSeq" id="WP_110173146.1">
    <property type="nucleotide sequence ID" value="NZ_CP015136.1"/>
</dbReference>
<dbReference type="CDD" id="cd01658">
    <property type="entry name" value="Ribosomal_L30"/>
    <property type="match status" value="1"/>
</dbReference>
<dbReference type="GO" id="GO:0003735">
    <property type="term" value="F:structural constituent of ribosome"/>
    <property type="evidence" value="ECO:0007669"/>
    <property type="project" value="InterPro"/>
</dbReference>
<name>A0A143PU38_LUTPR</name>
<dbReference type="Pfam" id="PF00327">
    <property type="entry name" value="Ribosomal_L30"/>
    <property type="match status" value="1"/>
</dbReference>
<comment type="similarity">
    <text evidence="1 5 6">Belongs to the universal ribosomal protein uL30 family.</text>
</comment>
<comment type="subunit">
    <text evidence="2 5">Part of the 50S ribosomal subunit.</text>
</comment>
<keyword evidence="3 5" id="KW-0689">Ribosomal protein</keyword>
<evidence type="ECO:0000313" key="9">
    <source>
        <dbReference type="Proteomes" id="UP000076079"/>
    </source>
</evidence>
<keyword evidence="4 5" id="KW-0687">Ribonucleoprotein</keyword>
<sequence>MSETTPRRQKPATPAAPKGKTLKVTLVRSVIGYDKKQGEIVKGLGLRKIGHTVEVLDHPAMRGMIQKVRHMVTVE</sequence>
<dbReference type="PANTHER" id="PTHR15892:SF2">
    <property type="entry name" value="LARGE RIBOSOMAL SUBUNIT PROTEIN UL30M"/>
    <property type="match status" value="1"/>
</dbReference>
<reference evidence="9" key="2">
    <citation type="submission" date="2016-04" db="EMBL/GenBank/DDBJ databases">
        <title>First Complete Genome Sequence of a Subdivision 6 Acidobacterium.</title>
        <authorList>
            <person name="Huang S."/>
            <person name="Vieira S."/>
            <person name="Bunk B."/>
            <person name="Riedel T."/>
            <person name="Sproeer C."/>
            <person name="Overmann J."/>
        </authorList>
    </citation>
    <scope>NUCLEOTIDE SEQUENCE [LARGE SCALE GENOMIC DNA]</scope>
    <source>
        <strain evidence="9">DSM 100886 HEG_-6_39</strain>
    </source>
</reference>
<dbReference type="STRING" id="1855912.LuPra_04861"/>
<evidence type="ECO:0000256" key="1">
    <source>
        <dbReference type="ARBA" id="ARBA00007594"/>
    </source>
</evidence>
<accession>A0A143PU38</accession>
<evidence type="ECO:0000313" key="8">
    <source>
        <dbReference type="EMBL" id="AMY11610.1"/>
    </source>
</evidence>
<evidence type="ECO:0000256" key="2">
    <source>
        <dbReference type="ARBA" id="ARBA00011838"/>
    </source>
</evidence>
<dbReference type="InterPro" id="IPR016082">
    <property type="entry name" value="Ribosomal_uL30_ferredoxin-like"/>
</dbReference>
<feature type="domain" description="Large ribosomal subunit protein uL30-like ferredoxin-like fold" evidence="7">
    <location>
        <begin position="22"/>
        <end position="72"/>
    </location>
</feature>
<dbReference type="SUPFAM" id="SSF55129">
    <property type="entry name" value="Ribosomal protein L30p/L7e"/>
    <property type="match status" value="1"/>
</dbReference>
<dbReference type="FunFam" id="3.30.1390.20:FF:000001">
    <property type="entry name" value="50S ribosomal protein L30"/>
    <property type="match status" value="1"/>
</dbReference>
<organism evidence="8 9">
    <name type="scientific">Luteitalea pratensis</name>
    <dbReference type="NCBI Taxonomy" id="1855912"/>
    <lineage>
        <taxon>Bacteria</taxon>
        <taxon>Pseudomonadati</taxon>
        <taxon>Acidobacteriota</taxon>
        <taxon>Vicinamibacteria</taxon>
        <taxon>Vicinamibacterales</taxon>
        <taxon>Vicinamibacteraceae</taxon>
        <taxon>Luteitalea</taxon>
    </lineage>
</organism>
<dbReference type="InterPro" id="IPR005996">
    <property type="entry name" value="Ribosomal_uL30_bac-type"/>
</dbReference>
<dbReference type="GO" id="GO:0022625">
    <property type="term" value="C:cytosolic large ribosomal subunit"/>
    <property type="evidence" value="ECO:0007669"/>
    <property type="project" value="TreeGrafter"/>
</dbReference>
<evidence type="ECO:0000256" key="3">
    <source>
        <dbReference type="ARBA" id="ARBA00022980"/>
    </source>
</evidence>
<reference evidence="8 9" key="1">
    <citation type="journal article" date="2016" name="Genome Announc.">
        <title>First Complete Genome Sequence of a Subdivision 6 Acidobacterium Strain.</title>
        <authorList>
            <person name="Huang S."/>
            <person name="Vieira S."/>
            <person name="Bunk B."/>
            <person name="Riedel T."/>
            <person name="Sproer C."/>
            <person name="Overmann J."/>
        </authorList>
    </citation>
    <scope>NUCLEOTIDE SEQUENCE [LARGE SCALE GENOMIC DNA]</scope>
    <source>
        <strain evidence="9">DSM 100886 HEG_-6_39</strain>
    </source>
</reference>
<evidence type="ECO:0000256" key="6">
    <source>
        <dbReference type="RuleBase" id="RU003734"/>
    </source>
</evidence>
<dbReference type="OrthoDB" id="9812790at2"/>
<dbReference type="KEGG" id="abac:LuPra_04861"/>
<dbReference type="HAMAP" id="MF_01371_B">
    <property type="entry name" value="Ribosomal_uL30_B"/>
    <property type="match status" value="1"/>
</dbReference>
<dbReference type="InterPro" id="IPR036919">
    <property type="entry name" value="Ribo_uL30_ferredoxin-like_sf"/>
</dbReference>
<protein>
    <recommendedName>
        <fullName evidence="5">Large ribosomal subunit protein uL30</fullName>
    </recommendedName>
</protein>
<dbReference type="PANTHER" id="PTHR15892">
    <property type="entry name" value="MITOCHONDRIAL RIBOSOMAL PROTEIN L30"/>
    <property type="match status" value="1"/>
</dbReference>